<reference evidence="2 3" key="1">
    <citation type="submission" date="2016-07" db="EMBL/GenBank/DDBJ databases">
        <title>Pervasive Adenine N6-methylation of Active Genes in Fungi.</title>
        <authorList>
            <consortium name="DOE Joint Genome Institute"/>
            <person name="Mondo S.J."/>
            <person name="Dannebaum R.O."/>
            <person name="Kuo R.C."/>
            <person name="Labutti K."/>
            <person name="Haridas S."/>
            <person name="Kuo A."/>
            <person name="Salamov A."/>
            <person name="Ahrendt S.R."/>
            <person name="Lipzen A."/>
            <person name="Sullivan W."/>
            <person name="Andreopoulos W.B."/>
            <person name="Clum A."/>
            <person name="Lindquist E."/>
            <person name="Daum C."/>
            <person name="Ramamoorthy G.K."/>
            <person name="Gryganskyi A."/>
            <person name="Culley D."/>
            <person name="Magnuson J.K."/>
            <person name="James T.Y."/>
            <person name="O'Malley M.A."/>
            <person name="Stajich J.E."/>
            <person name="Spatafora J.W."/>
            <person name="Visel A."/>
            <person name="Grigoriev I.V."/>
        </authorList>
    </citation>
    <scope>NUCLEOTIDE SEQUENCE [LARGE SCALE GENOMIC DNA]</scope>
    <source>
        <strain evidence="2 3">JEL800</strain>
    </source>
</reference>
<sequence>MFQVLALIALVATNALAHLEMMAPFQETLAPTTRVPFSSLKNEIVLSFYWDGSNDTFPYKIGSLPNATIGETYTVKLDLASVPKDMLTTSAKFTIQVVCHQPKFDIYQCADVVYDSALSVDQPSSSSATATLASVVQETTAAGVAPTTSVVTVLATQGSASNKTTSTSTVKITSAANPLVIVSSVTLLIASFLF</sequence>
<name>A0A1Y2CU57_9FUNG</name>
<evidence type="ECO:0000313" key="2">
    <source>
        <dbReference type="EMBL" id="ORY50497.1"/>
    </source>
</evidence>
<evidence type="ECO:0000256" key="1">
    <source>
        <dbReference type="SAM" id="SignalP"/>
    </source>
</evidence>
<accession>A0A1Y2CU57</accession>
<dbReference type="AlphaFoldDB" id="A0A1Y2CU57"/>
<keyword evidence="1" id="KW-0732">Signal</keyword>
<organism evidence="2 3">
    <name type="scientific">Rhizoclosmatium globosum</name>
    <dbReference type="NCBI Taxonomy" id="329046"/>
    <lineage>
        <taxon>Eukaryota</taxon>
        <taxon>Fungi</taxon>
        <taxon>Fungi incertae sedis</taxon>
        <taxon>Chytridiomycota</taxon>
        <taxon>Chytridiomycota incertae sedis</taxon>
        <taxon>Chytridiomycetes</taxon>
        <taxon>Chytridiales</taxon>
        <taxon>Chytriomycetaceae</taxon>
        <taxon>Rhizoclosmatium</taxon>
    </lineage>
</organism>
<evidence type="ECO:0000313" key="3">
    <source>
        <dbReference type="Proteomes" id="UP000193642"/>
    </source>
</evidence>
<keyword evidence="3" id="KW-1185">Reference proteome</keyword>
<dbReference type="EMBL" id="MCGO01000007">
    <property type="protein sequence ID" value="ORY50497.1"/>
    <property type="molecule type" value="Genomic_DNA"/>
</dbReference>
<proteinExistence type="predicted"/>
<feature type="chain" id="PRO_5011988208" evidence="1">
    <location>
        <begin position="18"/>
        <end position="194"/>
    </location>
</feature>
<dbReference type="Proteomes" id="UP000193642">
    <property type="component" value="Unassembled WGS sequence"/>
</dbReference>
<dbReference type="OrthoDB" id="2146436at2759"/>
<gene>
    <name evidence="2" type="ORF">BCR33DRAFT_713286</name>
</gene>
<comment type="caution">
    <text evidence="2">The sequence shown here is derived from an EMBL/GenBank/DDBJ whole genome shotgun (WGS) entry which is preliminary data.</text>
</comment>
<protein>
    <submittedName>
        <fullName evidence="2">Uncharacterized protein</fullName>
    </submittedName>
</protein>
<feature type="signal peptide" evidence="1">
    <location>
        <begin position="1"/>
        <end position="17"/>
    </location>
</feature>